<dbReference type="EMBL" id="CP093344">
    <property type="protein sequence ID" value="WOG86587.1"/>
    <property type="molecule type" value="Genomic_DNA"/>
</dbReference>
<dbReference type="EMBL" id="LNRQ01000002">
    <property type="protein sequence ID" value="KZN04310.1"/>
    <property type="molecule type" value="Genomic_DNA"/>
</dbReference>
<evidence type="ECO:0000313" key="4">
    <source>
        <dbReference type="EMBL" id="WOG86587.1"/>
    </source>
</evidence>
<dbReference type="Proteomes" id="UP000077755">
    <property type="component" value="Chromosome 2"/>
</dbReference>
<feature type="chain" id="PRO_5007871817" evidence="2">
    <location>
        <begin position="29"/>
        <end position="94"/>
    </location>
</feature>
<name>A0A166CTE7_DAUCS</name>
<reference evidence="4" key="2">
    <citation type="submission" date="2022-03" db="EMBL/GenBank/DDBJ databases">
        <title>Draft title - Genomic analysis of global carrot germplasm unveils the trajectory of domestication and the origin of high carotenoid orange carrot.</title>
        <authorList>
            <person name="Iorizzo M."/>
            <person name="Ellison S."/>
            <person name="Senalik D."/>
            <person name="Macko-Podgorni A."/>
            <person name="Grzebelus D."/>
            <person name="Bostan H."/>
            <person name="Rolling W."/>
            <person name="Curaba J."/>
            <person name="Simon P."/>
        </authorList>
    </citation>
    <scope>NUCLEOTIDE SEQUENCE</scope>
    <source>
        <tissue evidence="4">Leaf</tissue>
    </source>
</reference>
<dbReference type="AlphaFoldDB" id="A0A166CTE7"/>
<reference evidence="3" key="1">
    <citation type="journal article" date="2016" name="Nat. Genet.">
        <title>A high-quality carrot genome assembly provides new insights into carotenoid accumulation and asterid genome evolution.</title>
        <authorList>
            <person name="Iorizzo M."/>
            <person name="Ellison S."/>
            <person name="Senalik D."/>
            <person name="Zeng P."/>
            <person name="Satapoomin P."/>
            <person name="Huang J."/>
            <person name="Bowman M."/>
            <person name="Iovene M."/>
            <person name="Sanseverino W."/>
            <person name="Cavagnaro P."/>
            <person name="Yildiz M."/>
            <person name="Macko-Podgorni A."/>
            <person name="Moranska E."/>
            <person name="Grzebelus E."/>
            <person name="Grzebelus D."/>
            <person name="Ashrafi H."/>
            <person name="Zheng Z."/>
            <person name="Cheng S."/>
            <person name="Spooner D."/>
            <person name="Van Deynze A."/>
            <person name="Simon P."/>
        </authorList>
    </citation>
    <scope>NUCLEOTIDE SEQUENCE [LARGE SCALE GENOMIC DNA]</scope>
    <source>
        <tissue evidence="3">Leaf</tissue>
    </source>
</reference>
<evidence type="ECO:0000256" key="2">
    <source>
        <dbReference type="SAM" id="SignalP"/>
    </source>
</evidence>
<evidence type="ECO:0000256" key="1">
    <source>
        <dbReference type="SAM" id="MobiDB-lite"/>
    </source>
</evidence>
<gene>
    <name evidence="3" type="ORF">DCAR_005147</name>
    <name evidence="4" type="ORF">DCAR_0205802</name>
</gene>
<protein>
    <submittedName>
        <fullName evidence="3">Uncharacterized protein</fullName>
    </submittedName>
</protein>
<feature type="signal peptide" evidence="2">
    <location>
        <begin position="1"/>
        <end position="28"/>
    </location>
</feature>
<organism evidence="3">
    <name type="scientific">Daucus carota subsp. sativus</name>
    <name type="common">Carrot</name>
    <dbReference type="NCBI Taxonomy" id="79200"/>
    <lineage>
        <taxon>Eukaryota</taxon>
        <taxon>Viridiplantae</taxon>
        <taxon>Streptophyta</taxon>
        <taxon>Embryophyta</taxon>
        <taxon>Tracheophyta</taxon>
        <taxon>Spermatophyta</taxon>
        <taxon>Magnoliopsida</taxon>
        <taxon>eudicotyledons</taxon>
        <taxon>Gunneridae</taxon>
        <taxon>Pentapetalae</taxon>
        <taxon>asterids</taxon>
        <taxon>campanulids</taxon>
        <taxon>Apiales</taxon>
        <taxon>Apiaceae</taxon>
        <taxon>Apioideae</taxon>
        <taxon>Scandiceae</taxon>
        <taxon>Daucinae</taxon>
        <taxon>Daucus</taxon>
        <taxon>Daucus sect. Daucus</taxon>
    </lineage>
</organism>
<evidence type="ECO:0000313" key="5">
    <source>
        <dbReference type="Proteomes" id="UP000077755"/>
    </source>
</evidence>
<keyword evidence="5" id="KW-1185">Reference proteome</keyword>
<proteinExistence type="predicted"/>
<feature type="region of interest" description="Disordered" evidence="1">
    <location>
        <begin position="70"/>
        <end position="94"/>
    </location>
</feature>
<keyword evidence="2" id="KW-0732">Signal</keyword>
<dbReference type="Gramene" id="KZN04310">
    <property type="protein sequence ID" value="KZN04310"/>
    <property type="gene ID" value="DCAR_005147"/>
</dbReference>
<accession>A0A166CTE7</accession>
<evidence type="ECO:0000313" key="3">
    <source>
        <dbReference type="EMBL" id="KZN04310.1"/>
    </source>
</evidence>
<sequence length="94" mass="10604">MSTFNKSPIFSFRTKLLFILMLADLVLSISGARTINMSQNFDRRSVLASLNLRTQRHHVEKDIFPMLVKGRKAPPSSPSHKGHKVAMFTRPGPP</sequence>